<evidence type="ECO:0000313" key="5">
    <source>
        <dbReference type="RefSeq" id="XP_054852790.1"/>
    </source>
</evidence>
<dbReference type="Pfam" id="PF02017">
    <property type="entry name" value="CIDE-N"/>
    <property type="match status" value="1"/>
</dbReference>
<dbReference type="InterPro" id="IPR003508">
    <property type="entry name" value="CIDE-N_dom"/>
</dbReference>
<evidence type="ECO:0000313" key="4">
    <source>
        <dbReference type="Proteomes" id="UP001190640"/>
    </source>
</evidence>
<sequence length="237" mass="26832">MDYAMKSLGFFSPRSLSRCVSAGSTPVTPKRWTMPTPHARPYRVSNWDRTLRKGIMADSLRDLLEKVHLALPVVGTITLVLDEDGTIVETEEFFQTLQEGTVFLVLTKGQSWYPVKTSGYQLALSHKPPHRYDVACVTFDLYKTNPEDFIGCLNFKATLYGAYSISYDMRCYGARRLMKEALRWTLLTMQATGHVLIGSSCYVQQLLDASEEEKQGSEDSPLALRRLCSLPSRKMLQ</sequence>
<feature type="domain" description="CIDE-N" evidence="3">
    <location>
        <begin position="38"/>
        <end position="114"/>
    </location>
</feature>
<gene>
    <name evidence="5" type="primary">LOC129341556</name>
</gene>
<dbReference type="SMART" id="SM00266">
    <property type="entry name" value="CAD"/>
    <property type="match status" value="1"/>
</dbReference>
<reference evidence="5" key="1">
    <citation type="submission" date="2025-08" db="UniProtKB">
        <authorList>
            <consortium name="RefSeq"/>
        </authorList>
    </citation>
    <scope>IDENTIFICATION</scope>
    <source>
        <tissue evidence="5">Blood</tissue>
    </source>
</reference>
<organism evidence="4 5">
    <name type="scientific">Eublepharis macularius</name>
    <name type="common">Leopard gecko</name>
    <name type="synonym">Cyrtodactylus macularius</name>
    <dbReference type="NCBI Taxonomy" id="481883"/>
    <lineage>
        <taxon>Eukaryota</taxon>
        <taxon>Metazoa</taxon>
        <taxon>Chordata</taxon>
        <taxon>Craniata</taxon>
        <taxon>Vertebrata</taxon>
        <taxon>Euteleostomi</taxon>
        <taxon>Lepidosauria</taxon>
        <taxon>Squamata</taxon>
        <taxon>Bifurcata</taxon>
        <taxon>Gekkota</taxon>
        <taxon>Eublepharidae</taxon>
        <taxon>Eublepharinae</taxon>
        <taxon>Eublepharis</taxon>
    </lineage>
</organism>
<keyword evidence="1 2" id="KW-0053">Apoptosis</keyword>
<dbReference type="PANTHER" id="PTHR12306">
    <property type="entry name" value="CELL DEATH ACTIVATOR CIDE"/>
    <property type="match status" value="1"/>
</dbReference>
<evidence type="ECO:0000256" key="1">
    <source>
        <dbReference type="ARBA" id="ARBA00022703"/>
    </source>
</evidence>
<dbReference type="KEGG" id="emc:129341556"/>
<proteinExistence type="predicted"/>
<dbReference type="PROSITE" id="PS51135">
    <property type="entry name" value="CIDE_N"/>
    <property type="match status" value="1"/>
</dbReference>
<evidence type="ECO:0000259" key="3">
    <source>
        <dbReference type="PROSITE" id="PS51135"/>
    </source>
</evidence>
<evidence type="ECO:0000256" key="2">
    <source>
        <dbReference type="PROSITE-ProRule" id="PRU00447"/>
    </source>
</evidence>
<dbReference type="Gene3D" id="3.10.20.10">
    <property type="match status" value="1"/>
</dbReference>
<dbReference type="GO" id="GO:0006915">
    <property type="term" value="P:apoptotic process"/>
    <property type="evidence" value="ECO:0007669"/>
    <property type="project" value="UniProtKB-UniRule"/>
</dbReference>
<protein>
    <submittedName>
        <fullName evidence="5">Cell death activator CIDE-3-like</fullName>
    </submittedName>
</protein>
<dbReference type="GeneID" id="129341556"/>
<dbReference type="SUPFAM" id="SSF54277">
    <property type="entry name" value="CAD &amp; PB1 domains"/>
    <property type="match status" value="1"/>
</dbReference>
<dbReference type="PANTHER" id="PTHR12306:SF9">
    <property type="entry name" value="LIPID TRANSFERASE CIDEC"/>
    <property type="match status" value="1"/>
</dbReference>
<keyword evidence="4" id="KW-1185">Reference proteome</keyword>
<accession>A0AA97K7C1</accession>
<dbReference type="GO" id="GO:0042981">
    <property type="term" value="P:regulation of apoptotic process"/>
    <property type="evidence" value="ECO:0007669"/>
    <property type="project" value="TreeGrafter"/>
</dbReference>
<dbReference type="AlphaFoldDB" id="A0AA97K7C1"/>
<name>A0AA97K7C1_EUBMA</name>
<dbReference type="RefSeq" id="XP_054852790.1">
    <property type="nucleotide sequence ID" value="XM_054996815.1"/>
</dbReference>
<dbReference type="Proteomes" id="UP001190640">
    <property type="component" value="Chromosome 13"/>
</dbReference>